<feature type="transmembrane region" description="Helical" evidence="5">
    <location>
        <begin position="105"/>
        <end position="125"/>
    </location>
</feature>
<feature type="non-terminal residue" evidence="6">
    <location>
        <position position="266"/>
    </location>
</feature>
<comment type="caution">
    <text evidence="6">The sequence shown here is derived from an EMBL/GenBank/DDBJ whole genome shotgun (WGS) entry which is preliminary data.</text>
</comment>
<dbReference type="EMBL" id="LAZR01060181">
    <property type="protein sequence ID" value="KKK66222.1"/>
    <property type="molecule type" value="Genomic_DNA"/>
</dbReference>
<sequence>MMGALATVSTGLLYLGLLLAGAWGAALIDRAARHALGGHVSGGMGPLAPLRSAAAMLIRQDVTTEAPDRLNRVMAPMIYLTLAGVALAVVPLTGRGALIDSEVGIVIWGSCEALTVIAVFLHGWAPNAPLPLIGAYRYATIALPVMLPSMFVLIAAALPAQSLSVTSIVAAQADMWNVLRQPLGLPLFMLVGLTLTMRGPFDYADGADLAQGTSSEESGPARALWQFARAGMLVAWSAMATAMFLGGPAGPVLPGLLWVVLKSVLV</sequence>
<name>A0A0F8XAN7_9ZZZZ</name>
<dbReference type="Pfam" id="PF00146">
    <property type="entry name" value="NADHdh"/>
    <property type="match status" value="1"/>
</dbReference>
<dbReference type="GO" id="GO:0009060">
    <property type="term" value="P:aerobic respiration"/>
    <property type="evidence" value="ECO:0007669"/>
    <property type="project" value="TreeGrafter"/>
</dbReference>
<feature type="transmembrane region" description="Helical" evidence="5">
    <location>
        <begin position="145"/>
        <end position="171"/>
    </location>
</feature>
<evidence type="ECO:0000256" key="1">
    <source>
        <dbReference type="ARBA" id="ARBA00004141"/>
    </source>
</evidence>
<feature type="transmembrane region" description="Helical" evidence="5">
    <location>
        <begin position="233"/>
        <end position="261"/>
    </location>
</feature>
<gene>
    <name evidence="6" type="ORF">LCGC14_2966280</name>
</gene>
<evidence type="ECO:0000313" key="6">
    <source>
        <dbReference type="EMBL" id="KKK66222.1"/>
    </source>
</evidence>
<keyword evidence="4 5" id="KW-0472">Membrane</keyword>
<evidence type="ECO:0000256" key="3">
    <source>
        <dbReference type="ARBA" id="ARBA00022989"/>
    </source>
</evidence>
<dbReference type="PANTHER" id="PTHR11432">
    <property type="entry name" value="NADH DEHYDROGENASE SUBUNIT 1"/>
    <property type="match status" value="1"/>
</dbReference>
<evidence type="ECO:0000256" key="2">
    <source>
        <dbReference type="ARBA" id="ARBA00022692"/>
    </source>
</evidence>
<dbReference type="PANTHER" id="PTHR11432:SF3">
    <property type="entry name" value="NADH-UBIQUINONE OXIDOREDUCTASE CHAIN 1"/>
    <property type="match status" value="1"/>
</dbReference>
<reference evidence="6" key="1">
    <citation type="journal article" date="2015" name="Nature">
        <title>Complex archaea that bridge the gap between prokaryotes and eukaryotes.</title>
        <authorList>
            <person name="Spang A."/>
            <person name="Saw J.H."/>
            <person name="Jorgensen S.L."/>
            <person name="Zaremba-Niedzwiedzka K."/>
            <person name="Martijn J."/>
            <person name="Lind A.E."/>
            <person name="van Eijk R."/>
            <person name="Schleper C."/>
            <person name="Guy L."/>
            <person name="Ettema T.J."/>
        </authorList>
    </citation>
    <scope>NUCLEOTIDE SEQUENCE</scope>
</reference>
<feature type="transmembrane region" description="Helical" evidence="5">
    <location>
        <begin position="73"/>
        <end position="93"/>
    </location>
</feature>
<proteinExistence type="predicted"/>
<evidence type="ECO:0000256" key="5">
    <source>
        <dbReference type="SAM" id="Phobius"/>
    </source>
</evidence>
<evidence type="ECO:0008006" key="7">
    <source>
        <dbReference type="Google" id="ProtNLM"/>
    </source>
</evidence>
<protein>
    <recommendedName>
        <fullName evidence="7">NADH:quinone oxidoreductase/Mrp antiporter membrane subunit domain-containing protein</fullName>
    </recommendedName>
</protein>
<feature type="transmembrane region" description="Helical" evidence="5">
    <location>
        <begin position="183"/>
        <end position="201"/>
    </location>
</feature>
<evidence type="ECO:0000256" key="4">
    <source>
        <dbReference type="ARBA" id="ARBA00023136"/>
    </source>
</evidence>
<keyword evidence="3 5" id="KW-1133">Transmembrane helix</keyword>
<dbReference type="GO" id="GO:0003954">
    <property type="term" value="F:NADH dehydrogenase activity"/>
    <property type="evidence" value="ECO:0007669"/>
    <property type="project" value="TreeGrafter"/>
</dbReference>
<comment type="subcellular location">
    <subcellularLocation>
        <location evidence="1">Membrane</location>
        <topology evidence="1">Multi-pass membrane protein</topology>
    </subcellularLocation>
</comment>
<dbReference type="InterPro" id="IPR001694">
    <property type="entry name" value="NADH_UbQ_OxRdtase_su1/FPO"/>
</dbReference>
<accession>A0A0F8XAN7</accession>
<keyword evidence="2 5" id="KW-0812">Transmembrane</keyword>
<dbReference type="AlphaFoldDB" id="A0A0F8XAN7"/>
<dbReference type="GO" id="GO:0016020">
    <property type="term" value="C:membrane"/>
    <property type="evidence" value="ECO:0007669"/>
    <property type="project" value="UniProtKB-SubCell"/>
</dbReference>
<organism evidence="6">
    <name type="scientific">marine sediment metagenome</name>
    <dbReference type="NCBI Taxonomy" id="412755"/>
    <lineage>
        <taxon>unclassified sequences</taxon>
        <taxon>metagenomes</taxon>
        <taxon>ecological metagenomes</taxon>
    </lineage>
</organism>